<feature type="domain" description="FAD-binding FR-type" evidence="1">
    <location>
        <begin position="19"/>
        <end position="142"/>
    </location>
</feature>
<dbReference type="RefSeq" id="WP_143027370.1">
    <property type="nucleotide sequence ID" value="NZ_FNQV01000008.1"/>
</dbReference>
<dbReference type="EMBL" id="FNQV01000008">
    <property type="protein sequence ID" value="SEA39972.1"/>
    <property type="molecule type" value="Genomic_DNA"/>
</dbReference>
<evidence type="ECO:0000313" key="3">
    <source>
        <dbReference type="Proteomes" id="UP000199288"/>
    </source>
</evidence>
<protein>
    <submittedName>
        <fullName evidence="2">NADPH-dependent ferric siderophore reductase, contains FAD-binding and SIP domains</fullName>
    </submittedName>
</protein>
<dbReference type="PROSITE" id="PS51384">
    <property type="entry name" value="FAD_FR"/>
    <property type="match status" value="1"/>
</dbReference>
<dbReference type="Gene3D" id="3.40.50.80">
    <property type="entry name" value="Nucleotide-binding domain of ferredoxin-NADP reductase (FNR) module"/>
    <property type="match status" value="1"/>
</dbReference>
<dbReference type="Pfam" id="PF04954">
    <property type="entry name" value="SIP"/>
    <property type="match status" value="1"/>
</dbReference>
<name>A0A1H4AWF4_9ACTO</name>
<dbReference type="OrthoDB" id="9814826at2"/>
<accession>A0A1H4AWF4</accession>
<dbReference type="InterPro" id="IPR013113">
    <property type="entry name" value="SIP_FAD-bd"/>
</dbReference>
<organism evidence="2 3">
    <name type="scientific">Bowdeniella nasicola</name>
    <dbReference type="NCBI Taxonomy" id="208480"/>
    <lineage>
        <taxon>Bacteria</taxon>
        <taxon>Bacillati</taxon>
        <taxon>Actinomycetota</taxon>
        <taxon>Actinomycetes</taxon>
        <taxon>Actinomycetales</taxon>
        <taxon>Actinomycetaceae</taxon>
        <taxon>Bowdeniella</taxon>
    </lineage>
</organism>
<dbReference type="InterPro" id="IPR007037">
    <property type="entry name" value="SIP_rossman_dom"/>
</dbReference>
<evidence type="ECO:0000259" key="1">
    <source>
        <dbReference type="PROSITE" id="PS51384"/>
    </source>
</evidence>
<dbReference type="InterPro" id="IPR017938">
    <property type="entry name" value="Riboflavin_synthase-like_b-brl"/>
</dbReference>
<dbReference type="Pfam" id="PF08021">
    <property type="entry name" value="FAD_binding_9"/>
    <property type="match status" value="1"/>
</dbReference>
<dbReference type="PANTHER" id="PTHR30157">
    <property type="entry name" value="FERRIC REDUCTASE, NADPH-DEPENDENT"/>
    <property type="match status" value="1"/>
</dbReference>
<dbReference type="PANTHER" id="PTHR30157:SF0">
    <property type="entry name" value="NADPH-DEPENDENT FERRIC-CHELATE REDUCTASE"/>
    <property type="match status" value="1"/>
</dbReference>
<dbReference type="Proteomes" id="UP000199288">
    <property type="component" value="Unassembled WGS sequence"/>
</dbReference>
<reference evidence="3" key="1">
    <citation type="submission" date="2016-10" db="EMBL/GenBank/DDBJ databases">
        <authorList>
            <person name="Varghese N."/>
            <person name="Submissions S."/>
        </authorList>
    </citation>
    <scope>NUCLEOTIDE SEQUENCE [LARGE SCALE GENOMIC DNA]</scope>
    <source>
        <strain evidence="3">KPR-1</strain>
    </source>
</reference>
<dbReference type="SUPFAM" id="SSF63380">
    <property type="entry name" value="Riboflavin synthase domain-like"/>
    <property type="match status" value="1"/>
</dbReference>
<dbReference type="InterPro" id="IPR039374">
    <property type="entry name" value="SIP_fam"/>
</dbReference>
<gene>
    <name evidence="2" type="ORF">SAMN02910418_01518</name>
</gene>
<sequence length="280" mass="30656">MSIPLSSSPITRDKVRHDFRARPVTVAAVSRITTNMIRVTFQGPDLLDFASFGPHDHLKLVVPDDTGTAPEPRIIDGRLERPFDGILRDYTPRFYSTAIRPPELMIDFFDHDDPGPATAWARRARPGQMTWILGPRGSALVPNGAEELLLFADETALPSIARWIEMSPGLDITAHVIARDGDRAYLDYLPGAADPSLAADPEAPGAPAIVWHEDPASLLAAARAITTVAPTTFVWAGGEAGLLAELRRHLRTITERPQLSIVGYWRAGEANYDHHAPLPD</sequence>
<dbReference type="CDD" id="cd06193">
    <property type="entry name" value="siderophore_interacting"/>
    <property type="match status" value="1"/>
</dbReference>
<dbReference type="Gene3D" id="2.40.30.10">
    <property type="entry name" value="Translation factors"/>
    <property type="match status" value="1"/>
</dbReference>
<evidence type="ECO:0000313" key="2">
    <source>
        <dbReference type="EMBL" id="SEA39972.1"/>
    </source>
</evidence>
<dbReference type="AlphaFoldDB" id="A0A1H4AWF4"/>
<dbReference type="InterPro" id="IPR039261">
    <property type="entry name" value="FNR_nucleotide-bd"/>
</dbReference>
<proteinExistence type="predicted"/>
<dbReference type="InterPro" id="IPR017927">
    <property type="entry name" value="FAD-bd_FR_type"/>
</dbReference>
<dbReference type="GO" id="GO:0016491">
    <property type="term" value="F:oxidoreductase activity"/>
    <property type="evidence" value="ECO:0007669"/>
    <property type="project" value="InterPro"/>
</dbReference>
<keyword evidence="3" id="KW-1185">Reference proteome</keyword>